<comment type="caution">
    <text evidence="1">The sequence shown here is derived from an EMBL/GenBank/DDBJ whole genome shotgun (WGS) entry which is preliminary data.</text>
</comment>
<name>A0ABP0G0W1_CLALP</name>
<accession>A0ABP0G0W1</accession>
<gene>
    <name evidence="1" type="ORF">CVLEPA_LOCUS16328</name>
</gene>
<dbReference type="EMBL" id="CAWYQH010000099">
    <property type="protein sequence ID" value="CAK8685183.1"/>
    <property type="molecule type" value="Genomic_DNA"/>
</dbReference>
<protein>
    <submittedName>
        <fullName evidence="1">Uncharacterized protein</fullName>
    </submittedName>
</protein>
<evidence type="ECO:0000313" key="1">
    <source>
        <dbReference type="EMBL" id="CAK8685183.1"/>
    </source>
</evidence>
<keyword evidence="2" id="KW-1185">Reference proteome</keyword>
<sequence>MRRNLFYPFGHTYSPDESLHHDHEDGGLRTRPAHCTSGRLTPAITPNASNSVVQFLLVGTAFALSPDCSKSSRRRQNYQGNNEVIFVEQRLFIRFVTHTYLTRVYTMIMKMVGSGRGLPIAQRVG</sequence>
<reference evidence="1 2" key="1">
    <citation type="submission" date="2024-02" db="EMBL/GenBank/DDBJ databases">
        <authorList>
            <person name="Daric V."/>
            <person name="Darras S."/>
        </authorList>
    </citation>
    <scope>NUCLEOTIDE SEQUENCE [LARGE SCALE GENOMIC DNA]</scope>
</reference>
<organism evidence="1 2">
    <name type="scientific">Clavelina lepadiformis</name>
    <name type="common">Light-bulb sea squirt</name>
    <name type="synonym">Ascidia lepadiformis</name>
    <dbReference type="NCBI Taxonomy" id="159417"/>
    <lineage>
        <taxon>Eukaryota</taxon>
        <taxon>Metazoa</taxon>
        <taxon>Chordata</taxon>
        <taxon>Tunicata</taxon>
        <taxon>Ascidiacea</taxon>
        <taxon>Aplousobranchia</taxon>
        <taxon>Clavelinidae</taxon>
        <taxon>Clavelina</taxon>
    </lineage>
</organism>
<proteinExistence type="predicted"/>
<evidence type="ECO:0000313" key="2">
    <source>
        <dbReference type="Proteomes" id="UP001642483"/>
    </source>
</evidence>
<dbReference type="Proteomes" id="UP001642483">
    <property type="component" value="Unassembled WGS sequence"/>
</dbReference>